<dbReference type="CDD" id="cd06580">
    <property type="entry name" value="TM_PBP1_transp_TpRbsC_like"/>
    <property type="match status" value="1"/>
</dbReference>
<dbReference type="Pfam" id="PF02653">
    <property type="entry name" value="BPD_transp_2"/>
    <property type="match status" value="1"/>
</dbReference>
<evidence type="ECO:0000256" key="6">
    <source>
        <dbReference type="SAM" id="Phobius"/>
    </source>
</evidence>
<gene>
    <name evidence="7" type="ORF">FHP25_39220</name>
</gene>
<keyword evidence="3 6" id="KW-0812">Transmembrane</keyword>
<comment type="subcellular location">
    <subcellularLocation>
        <location evidence="1">Cell membrane</location>
        <topology evidence="1">Multi-pass membrane protein</topology>
    </subcellularLocation>
</comment>
<dbReference type="GO" id="GO:0022857">
    <property type="term" value="F:transmembrane transporter activity"/>
    <property type="evidence" value="ECO:0007669"/>
    <property type="project" value="InterPro"/>
</dbReference>
<sequence>MSRQPLPPWVDIGLIPIVNVLLAFVVVGLIVLAVGVNPFTAVRIMVTGAVGYPEAIGYTLYYTTNFIFTGLAVALAFHAGLFNIGGEGQAYIGGLGVGLVLLAFDSSLPALPLMALAVLAAAVFGAAWAAVPAWLQAWRGSHIVITTIMFNFIAAAVMVYLMVNVLIAPGSMSPESREIAASGHLPFVHELLAMAGITMGQSPLNLSIVWAALCCVFVWVFLWHTPWGFELRTMGHNPSAAIYAGVDIRRMTVLAMCLSGALAGFVGVNEIMGVHHRLILNFTAGYGFAGIAVALMGRNHPVGIVLASLLFGMLQQGGAELSFEIPAITREMVVVIQGLIILFCGALANLTKPAFERLFAVLRTRSTRAQASAAEA</sequence>
<dbReference type="InterPro" id="IPR001851">
    <property type="entry name" value="ABC_transp_permease"/>
</dbReference>
<comment type="caution">
    <text evidence="7">The sequence shown here is derived from an EMBL/GenBank/DDBJ whole genome shotgun (WGS) entry which is preliminary data.</text>
</comment>
<feature type="transmembrane region" description="Helical" evidence="6">
    <location>
        <begin position="204"/>
        <end position="222"/>
    </location>
</feature>
<evidence type="ECO:0000256" key="2">
    <source>
        <dbReference type="ARBA" id="ARBA00022475"/>
    </source>
</evidence>
<evidence type="ECO:0000256" key="4">
    <source>
        <dbReference type="ARBA" id="ARBA00022989"/>
    </source>
</evidence>
<dbReference type="AlphaFoldDB" id="A0A5C8P6N0"/>
<protein>
    <submittedName>
        <fullName evidence="7">ABC transporter permease</fullName>
    </submittedName>
</protein>
<keyword evidence="5 6" id="KW-0472">Membrane</keyword>
<dbReference type="GO" id="GO:0005886">
    <property type="term" value="C:plasma membrane"/>
    <property type="evidence" value="ECO:0007669"/>
    <property type="project" value="UniProtKB-SubCell"/>
</dbReference>
<evidence type="ECO:0000313" key="7">
    <source>
        <dbReference type="EMBL" id="TXL69381.1"/>
    </source>
</evidence>
<feature type="transmembrane region" description="Helical" evidence="6">
    <location>
        <begin position="55"/>
        <end position="76"/>
    </location>
</feature>
<feature type="transmembrane region" description="Helical" evidence="6">
    <location>
        <begin position="88"/>
        <end position="104"/>
    </location>
</feature>
<feature type="transmembrane region" description="Helical" evidence="6">
    <location>
        <begin position="110"/>
        <end position="131"/>
    </location>
</feature>
<feature type="transmembrane region" description="Helical" evidence="6">
    <location>
        <begin position="143"/>
        <end position="167"/>
    </location>
</feature>
<keyword evidence="8" id="KW-1185">Reference proteome</keyword>
<dbReference type="EMBL" id="VDUZ01000085">
    <property type="protein sequence ID" value="TXL69381.1"/>
    <property type="molecule type" value="Genomic_DNA"/>
</dbReference>
<dbReference type="PANTHER" id="PTHR47089:SF1">
    <property type="entry name" value="GUANOSINE ABC TRANSPORTER PERMEASE PROTEIN NUPP"/>
    <property type="match status" value="1"/>
</dbReference>
<reference evidence="7 8" key="1">
    <citation type="submission" date="2019-06" db="EMBL/GenBank/DDBJ databases">
        <title>New taxonomy in bacterial strain CC-CFT640, isolated from vineyard.</title>
        <authorList>
            <person name="Lin S.-Y."/>
            <person name="Tsai C.-F."/>
            <person name="Young C.-C."/>
        </authorList>
    </citation>
    <scope>NUCLEOTIDE SEQUENCE [LARGE SCALE GENOMIC DNA]</scope>
    <source>
        <strain evidence="7 8">CC-CFT640</strain>
    </source>
</reference>
<feature type="transmembrane region" description="Helical" evidence="6">
    <location>
        <begin position="302"/>
        <end position="321"/>
    </location>
</feature>
<dbReference type="PANTHER" id="PTHR47089">
    <property type="entry name" value="ABC TRANSPORTER, PERMEASE PROTEIN"/>
    <property type="match status" value="1"/>
</dbReference>
<evidence type="ECO:0000256" key="3">
    <source>
        <dbReference type="ARBA" id="ARBA00022692"/>
    </source>
</evidence>
<feature type="transmembrane region" description="Helical" evidence="6">
    <location>
        <begin position="333"/>
        <end position="351"/>
    </location>
</feature>
<dbReference type="RefSeq" id="WP_147852472.1">
    <property type="nucleotide sequence ID" value="NZ_VDUZ01000085.1"/>
</dbReference>
<evidence type="ECO:0000256" key="1">
    <source>
        <dbReference type="ARBA" id="ARBA00004651"/>
    </source>
</evidence>
<feature type="transmembrane region" description="Helical" evidence="6">
    <location>
        <begin position="12"/>
        <end position="35"/>
    </location>
</feature>
<dbReference type="Proteomes" id="UP000321638">
    <property type="component" value="Unassembled WGS sequence"/>
</dbReference>
<evidence type="ECO:0000256" key="5">
    <source>
        <dbReference type="ARBA" id="ARBA00023136"/>
    </source>
</evidence>
<accession>A0A5C8P6N0</accession>
<dbReference type="OrthoDB" id="45037at2"/>
<organism evidence="7 8">
    <name type="scientific">Vineibacter terrae</name>
    <dbReference type="NCBI Taxonomy" id="2586908"/>
    <lineage>
        <taxon>Bacteria</taxon>
        <taxon>Pseudomonadati</taxon>
        <taxon>Pseudomonadota</taxon>
        <taxon>Alphaproteobacteria</taxon>
        <taxon>Hyphomicrobiales</taxon>
        <taxon>Vineibacter</taxon>
    </lineage>
</organism>
<feature type="transmembrane region" description="Helical" evidence="6">
    <location>
        <begin position="242"/>
        <end position="266"/>
    </location>
</feature>
<keyword evidence="4 6" id="KW-1133">Transmembrane helix</keyword>
<feature type="transmembrane region" description="Helical" evidence="6">
    <location>
        <begin position="278"/>
        <end position="296"/>
    </location>
</feature>
<proteinExistence type="predicted"/>
<name>A0A5C8P6N0_9HYPH</name>
<keyword evidence="2" id="KW-1003">Cell membrane</keyword>
<evidence type="ECO:0000313" key="8">
    <source>
        <dbReference type="Proteomes" id="UP000321638"/>
    </source>
</evidence>